<dbReference type="InterPro" id="IPR046635">
    <property type="entry name" value="DUF6747"/>
</dbReference>
<dbReference type="EMBL" id="FPIY01000009">
    <property type="protein sequence ID" value="SFW68418.1"/>
    <property type="molecule type" value="Genomic_DNA"/>
</dbReference>
<keyword evidence="1" id="KW-0812">Transmembrane</keyword>
<protein>
    <submittedName>
        <fullName evidence="2">Uncharacterized protein</fullName>
    </submittedName>
</protein>
<dbReference type="STRING" id="76595.SAMN05660313_03394"/>
<dbReference type="AlphaFoldDB" id="A0A1K1R849"/>
<dbReference type="RefSeq" id="WP_342039596.1">
    <property type="nucleotide sequence ID" value="NZ_CBDUMO010000014.1"/>
</dbReference>
<gene>
    <name evidence="2" type="ORF">SAMN05660313_03394</name>
</gene>
<evidence type="ECO:0000313" key="3">
    <source>
        <dbReference type="Proteomes" id="UP000183257"/>
    </source>
</evidence>
<sequence>MGRLLEYKKIYLSAFDNCRPIFAVILLKAYSFFCFALISITVYAFLYRAFTGFRF</sequence>
<accession>A0A1K1R849</accession>
<feature type="transmembrane region" description="Helical" evidence="1">
    <location>
        <begin position="21"/>
        <end position="46"/>
    </location>
</feature>
<keyword evidence="1" id="KW-1133">Transmembrane helix</keyword>
<dbReference type="Proteomes" id="UP000183257">
    <property type="component" value="Unassembled WGS sequence"/>
</dbReference>
<name>A0A1K1R849_9FLAO</name>
<evidence type="ECO:0000313" key="2">
    <source>
        <dbReference type="EMBL" id="SFW68418.1"/>
    </source>
</evidence>
<organism evidence="2 3">
    <name type="scientific">Cellulophaga fucicola</name>
    <dbReference type="NCBI Taxonomy" id="76595"/>
    <lineage>
        <taxon>Bacteria</taxon>
        <taxon>Pseudomonadati</taxon>
        <taxon>Bacteroidota</taxon>
        <taxon>Flavobacteriia</taxon>
        <taxon>Flavobacteriales</taxon>
        <taxon>Flavobacteriaceae</taxon>
        <taxon>Cellulophaga</taxon>
    </lineage>
</organism>
<dbReference type="Pfam" id="PF20532">
    <property type="entry name" value="DUF6747"/>
    <property type="match status" value="1"/>
</dbReference>
<keyword evidence="1" id="KW-0472">Membrane</keyword>
<reference evidence="3" key="1">
    <citation type="submission" date="2016-11" db="EMBL/GenBank/DDBJ databases">
        <authorList>
            <person name="Varghese N."/>
            <person name="Submissions S."/>
        </authorList>
    </citation>
    <scope>NUCLEOTIDE SEQUENCE [LARGE SCALE GENOMIC DNA]</scope>
    <source>
        <strain evidence="3">DSM 24786</strain>
    </source>
</reference>
<proteinExistence type="predicted"/>
<keyword evidence="3" id="KW-1185">Reference proteome</keyword>
<evidence type="ECO:0000256" key="1">
    <source>
        <dbReference type="SAM" id="Phobius"/>
    </source>
</evidence>